<name>A0A067SX15_GALM3</name>
<dbReference type="OrthoDB" id="5596707at2759"/>
<sequence>ALWYVDIRYVDSWKGILDGTKPWAVHKAALLAYYPGLDSLYKYLVNDIRKLVDSSAAKEVSKPDHFAQYHCEFMIIASYLETERLMTKDDIDRQYILGLPPNFRATVLRQLNAEDPKRTPGLPYEYLEVNRAARHVLQEIVYSEPIVETSSRQIKNIKQEITDQLTTSLFQFPPRMFQKFDKFGTGVGALSQNTLSRAHLTSAPNFACLFRRGNHRIRNCPEAARMIKEGKCKQEPDRRIVMPAGSLIRGHGTLKDRIEETRFTVPLEQAPLLAPKFEQKAAITPQYKLASDIEDPELVKQVTNKFLEGTITLSQKELLTVSSDVRRFYKDKTTAKRLPTVGMIEVSIDEESENRTYVLRLVQGDRVQRKVLTASPINRLCVIFAILNNSVKAECVLDQVSEIMAMDKKVWEETQHELKPNKTISMESANNQSSLMAGLCENLKMKFENIELYLQVHVV</sequence>
<feature type="non-terminal residue" evidence="1">
    <location>
        <position position="1"/>
    </location>
</feature>
<accession>A0A067SX15</accession>
<gene>
    <name evidence="1" type="ORF">GALMADRAFT_34693</name>
</gene>
<organism evidence="1 2">
    <name type="scientific">Galerina marginata (strain CBS 339.88)</name>
    <dbReference type="NCBI Taxonomy" id="685588"/>
    <lineage>
        <taxon>Eukaryota</taxon>
        <taxon>Fungi</taxon>
        <taxon>Dikarya</taxon>
        <taxon>Basidiomycota</taxon>
        <taxon>Agaricomycotina</taxon>
        <taxon>Agaricomycetes</taxon>
        <taxon>Agaricomycetidae</taxon>
        <taxon>Agaricales</taxon>
        <taxon>Agaricineae</taxon>
        <taxon>Strophariaceae</taxon>
        <taxon>Galerina</taxon>
    </lineage>
</organism>
<keyword evidence="2" id="KW-1185">Reference proteome</keyword>
<feature type="non-terminal residue" evidence="1">
    <location>
        <position position="459"/>
    </location>
</feature>
<evidence type="ECO:0000313" key="2">
    <source>
        <dbReference type="Proteomes" id="UP000027222"/>
    </source>
</evidence>
<proteinExistence type="predicted"/>
<evidence type="ECO:0000313" key="1">
    <source>
        <dbReference type="EMBL" id="KDR74602.1"/>
    </source>
</evidence>
<dbReference type="AlphaFoldDB" id="A0A067SX15"/>
<protein>
    <submittedName>
        <fullName evidence="1">Uncharacterized protein</fullName>
    </submittedName>
</protein>
<dbReference type="EMBL" id="KL142382">
    <property type="protein sequence ID" value="KDR74602.1"/>
    <property type="molecule type" value="Genomic_DNA"/>
</dbReference>
<reference evidence="2" key="1">
    <citation type="journal article" date="2014" name="Proc. Natl. Acad. Sci. U.S.A.">
        <title>Extensive sampling of basidiomycete genomes demonstrates inadequacy of the white-rot/brown-rot paradigm for wood decay fungi.</title>
        <authorList>
            <person name="Riley R."/>
            <person name="Salamov A.A."/>
            <person name="Brown D.W."/>
            <person name="Nagy L.G."/>
            <person name="Floudas D."/>
            <person name="Held B.W."/>
            <person name="Levasseur A."/>
            <person name="Lombard V."/>
            <person name="Morin E."/>
            <person name="Otillar R."/>
            <person name="Lindquist E.A."/>
            <person name="Sun H."/>
            <person name="LaButti K.M."/>
            <person name="Schmutz J."/>
            <person name="Jabbour D."/>
            <person name="Luo H."/>
            <person name="Baker S.E."/>
            <person name="Pisabarro A.G."/>
            <person name="Walton J.D."/>
            <person name="Blanchette R.A."/>
            <person name="Henrissat B."/>
            <person name="Martin F."/>
            <person name="Cullen D."/>
            <person name="Hibbett D.S."/>
            <person name="Grigoriev I.V."/>
        </authorList>
    </citation>
    <scope>NUCLEOTIDE SEQUENCE [LARGE SCALE GENOMIC DNA]</scope>
    <source>
        <strain evidence="2">CBS 339.88</strain>
    </source>
</reference>
<dbReference type="Proteomes" id="UP000027222">
    <property type="component" value="Unassembled WGS sequence"/>
</dbReference>
<dbReference type="HOGENOM" id="CLU_596625_0_0_1"/>
<dbReference type="STRING" id="685588.A0A067SX15"/>